<evidence type="ECO:0000256" key="4">
    <source>
        <dbReference type="ARBA" id="ARBA00022490"/>
    </source>
</evidence>
<dbReference type="GO" id="GO:0016070">
    <property type="term" value="P:RNA metabolic process"/>
    <property type="evidence" value="ECO:0007669"/>
    <property type="project" value="InterPro"/>
</dbReference>
<accession>A0A1X2HQ87</accession>
<dbReference type="InterPro" id="IPR016068">
    <property type="entry name" value="Translin_N"/>
</dbReference>
<comment type="similarity">
    <text evidence="3">Belongs to the translin family.</text>
</comment>
<dbReference type="OrthoDB" id="829at2759"/>
<dbReference type="OMA" id="DAFHFTI"/>
<dbReference type="GO" id="GO:0003723">
    <property type="term" value="F:RNA binding"/>
    <property type="evidence" value="ECO:0007669"/>
    <property type="project" value="UniProtKB-KW"/>
</dbReference>
<evidence type="ECO:0000256" key="5">
    <source>
        <dbReference type="ARBA" id="ARBA00022884"/>
    </source>
</evidence>
<organism evidence="8 9">
    <name type="scientific">Syncephalastrum racemosum</name>
    <name type="common">Filamentous fungus</name>
    <dbReference type="NCBI Taxonomy" id="13706"/>
    <lineage>
        <taxon>Eukaryota</taxon>
        <taxon>Fungi</taxon>
        <taxon>Fungi incertae sedis</taxon>
        <taxon>Mucoromycota</taxon>
        <taxon>Mucoromycotina</taxon>
        <taxon>Mucoromycetes</taxon>
        <taxon>Mucorales</taxon>
        <taxon>Syncephalastraceae</taxon>
        <taxon>Syncephalastrum</taxon>
    </lineage>
</organism>
<dbReference type="GO" id="GO:0005737">
    <property type="term" value="C:cytoplasm"/>
    <property type="evidence" value="ECO:0007669"/>
    <property type="project" value="UniProtKB-SubCell"/>
</dbReference>
<dbReference type="Proteomes" id="UP000242180">
    <property type="component" value="Unassembled WGS sequence"/>
</dbReference>
<dbReference type="InterPro" id="IPR002848">
    <property type="entry name" value="Translin_fam"/>
</dbReference>
<protein>
    <submittedName>
        <fullName evidence="8">Translin</fullName>
    </submittedName>
</protein>
<dbReference type="STRING" id="13706.A0A1X2HQ87"/>
<gene>
    <name evidence="8" type="ORF">BCR43DRAFT_434412</name>
</gene>
<dbReference type="CDD" id="cd14819">
    <property type="entry name" value="Translin"/>
    <property type="match status" value="1"/>
</dbReference>
<dbReference type="GO" id="GO:0003697">
    <property type="term" value="F:single-stranded DNA binding"/>
    <property type="evidence" value="ECO:0007669"/>
    <property type="project" value="InterPro"/>
</dbReference>
<keyword evidence="4" id="KW-0963">Cytoplasm</keyword>
<dbReference type="Pfam" id="PF01997">
    <property type="entry name" value="Translin"/>
    <property type="match status" value="2"/>
</dbReference>
<dbReference type="PANTHER" id="PTHR10741">
    <property type="entry name" value="TRANSLIN AND TRANSLIN ASSOCIATED PROTEIN X"/>
    <property type="match status" value="1"/>
</dbReference>
<evidence type="ECO:0000256" key="1">
    <source>
        <dbReference type="ARBA" id="ARBA00004123"/>
    </source>
</evidence>
<evidence type="ECO:0000313" key="8">
    <source>
        <dbReference type="EMBL" id="ORZ01489.1"/>
    </source>
</evidence>
<dbReference type="Gene3D" id="1.20.58.200">
    <property type="entry name" value="Translin, domain 2"/>
    <property type="match status" value="1"/>
</dbReference>
<name>A0A1X2HQ87_SYNRA</name>
<dbReference type="AlphaFoldDB" id="A0A1X2HQ87"/>
<dbReference type="SUPFAM" id="SSF74784">
    <property type="entry name" value="Translin"/>
    <property type="match status" value="1"/>
</dbReference>
<dbReference type="GO" id="GO:0005634">
    <property type="term" value="C:nucleus"/>
    <property type="evidence" value="ECO:0007669"/>
    <property type="project" value="UniProtKB-SubCell"/>
</dbReference>
<dbReference type="GO" id="GO:0043565">
    <property type="term" value="F:sequence-specific DNA binding"/>
    <property type="evidence" value="ECO:0007669"/>
    <property type="project" value="InterPro"/>
</dbReference>
<comment type="caution">
    <text evidence="8">The sequence shown here is derived from an EMBL/GenBank/DDBJ whole genome shotgun (WGS) entry which is preliminary data.</text>
</comment>
<sequence>MSGVDLKFFSEVQVALEKEADRKDEIRIKVREFDRQVRQLAAVLNGVHADPSGPVPEIDFTEVQATLRHFAALIPGDHFHKYYDLWSRQVQQAVFLVVFRHYLVHEELVTIPVIETTLGGKILNTCTSRLAVNAVTVGDYQRPLRLSKFIKDLSAGFQMLNLKNDIIRKRFDGIKYDVKKIEEVVYDITLRGLQQNEQPNKKPKLSE</sequence>
<evidence type="ECO:0000256" key="2">
    <source>
        <dbReference type="ARBA" id="ARBA00004496"/>
    </source>
</evidence>
<dbReference type="InterPro" id="IPR033956">
    <property type="entry name" value="Translin"/>
</dbReference>
<evidence type="ECO:0000256" key="6">
    <source>
        <dbReference type="ARBA" id="ARBA00023125"/>
    </source>
</evidence>
<reference evidence="8 9" key="1">
    <citation type="submission" date="2016-07" db="EMBL/GenBank/DDBJ databases">
        <title>Pervasive Adenine N6-methylation of Active Genes in Fungi.</title>
        <authorList>
            <consortium name="DOE Joint Genome Institute"/>
            <person name="Mondo S.J."/>
            <person name="Dannebaum R.O."/>
            <person name="Kuo R.C."/>
            <person name="Labutti K."/>
            <person name="Haridas S."/>
            <person name="Kuo A."/>
            <person name="Salamov A."/>
            <person name="Ahrendt S.R."/>
            <person name="Lipzen A."/>
            <person name="Sullivan W."/>
            <person name="Andreopoulos W.B."/>
            <person name="Clum A."/>
            <person name="Lindquist E."/>
            <person name="Daum C."/>
            <person name="Ramamoorthy G.K."/>
            <person name="Gryganskyi A."/>
            <person name="Culley D."/>
            <person name="Magnuson J.K."/>
            <person name="James T.Y."/>
            <person name="O'Malley M.A."/>
            <person name="Stajich J.E."/>
            <person name="Spatafora J.W."/>
            <person name="Visel A."/>
            <person name="Grigoriev I.V."/>
        </authorList>
    </citation>
    <scope>NUCLEOTIDE SEQUENCE [LARGE SCALE GENOMIC DNA]</scope>
    <source>
        <strain evidence="8 9">NRRL 2496</strain>
    </source>
</reference>
<keyword evidence="7" id="KW-0539">Nucleus</keyword>
<dbReference type="InterPro" id="IPR036081">
    <property type="entry name" value="Translin_sf"/>
</dbReference>
<proteinExistence type="inferred from homology"/>
<dbReference type="Gene3D" id="1.20.58.190">
    <property type="entry name" value="Translin, domain 1"/>
    <property type="match status" value="1"/>
</dbReference>
<dbReference type="FunCoup" id="A0A1X2HQ87">
    <property type="interactions" value="996"/>
</dbReference>
<dbReference type="EMBL" id="MCGN01000002">
    <property type="protein sequence ID" value="ORZ01489.1"/>
    <property type="molecule type" value="Genomic_DNA"/>
</dbReference>
<evidence type="ECO:0000256" key="7">
    <source>
        <dbReference type="ARBA" id="ARBA00023242"/>
    </source>
</evidence>
<dbReference type="InterPro" id="IPR016069">
    <property type="entry name" value="Translin_C"/>
</dbReference>
<keyword evidence="9" id="KW-1185">Reference proteome</keyword>
<evidence type="ECO:0000313" key="9">
    <source>
        <dbReference type="Proteomes" id="UP000242180"/>
    </source>
</evidence>
<keyword evidence="6" id="KW-0238">DNA-binding</keyword>
<comment type="subcellular location">
    <subcellularLocation>
        <location evidence="2">Cytoplasm</location>
    </subcellularLocation>
    <subcellularLocation>
        <location evidence="1">Nucleus</location>
    </subcellularLocation>
</comment>
<evidence type="ECO:0000256" key="3">
    <source>
        <dbReference type="ARBA" id="ARBA00005902"/>
    </source>
</evidence>
<dbReference type="InParanoid" id="A0A1X2HQ87"/>
<keyword evidence="5" id="KW-0694">RNA-binding</keyword>